<reference evidence="2 3" key="1">
    <citation type="submission" date="2019-04" db="EMBL/GenBank/DDBJ databases">
        <title>Microbes associate with the intestines of laboratory mice.</title>
        <authorList>
            <person name="Navarre W."/>
            <person name="Wong E."/>
            <person name="Huang K."/>
            <person name="Tropini C."/>
            <person name="Ng K."/>
            <person name="Yu B."/>
        </authorList>
    </citation>
    <scope>NUCLEOTIDE SEQUENCE [LARGE SCALE GENOMIC DNA]</scope>
    <source>
        <strain evidence="2 3">NM62_B4-13</strain>
    </source>
</reference>
<evidence type="ECO:0000313" key="2">
    <source>
        <dbReference type="EMBL" id="TGY36047.1"/>
    </source>
</evidence>
<sequence length="69" mass="6832">MAAHLGSAAATGEGTTGAAIGVLAAAVIGLMATVGARVRQERWPWLGIVGAVVSAAPLVVFIAGMMVMR</sequence>
<evidence type="ECO:0008006" key="4">
    <source>
        <dbReference type="Google" id="ProtNLM"/>
    </source>
</evidence>
<gene>
    <name evidence="2" type="ORF">E5352_03950</name>
</gene>
<comment type="caution">
    <text evidence="2">The sequence shown here is derived from an EMBL/GenBank/DDBJ whole genome shotgun (WGS) entry which is preliminary data.</text>
</comment>
<evidence type="ECO:0000256" key="1">
    <source>
        <dbReference type="SAM" id="Phobius"/>
    </source>
</evidence>
<feature type="transmembrane region" description="Helical" evidence="1">
    <location>
        <begin position="18"/>
        <end position="38"/>
    </location>
</feature>
<dbReference type="OrthoDB" id="6053447at2"/>
<dbReference type="Proteomes" id="UP000306631">
    <property type="component" value="Unassembled WGS sequence"/>
</dbReference>
<proteinExistence type="predicted"/>
<accession>A0A4S2D3D6</accession>
<protein>
    <recommendedName>
        <fullName evidence="4">Transmembrane protein</fullName>
    </recommendedName>
</protein>
<feature type="transmembrane region" description="Helical" evidence="1">
    <location>
        <begin position="45"/>
        <end position="68"/>
    </location>
</feature>
<keyword evidence="1" id="KW-1133">Transmembrane helix</keyword>
<keyword evidence="1" id="KW-0812">Transmembrane</keyword>
<name>A0A4S2D3D6_STEMA</name>
<dbReference type="AlphaFoldDB" id="A0A4S2D3D6"/>
<keyword evidence="1" id="KW-0472">Membrane</keyword>
<dbReference type="EMBL" id="SRYW01000003">
    <property type="protein sequence ID" value="TGY36047.1"/>
    <property type="molecule type" value="Genomic_DNA"/>
</dbReference>
<organism evidence="2 3">
    <name type="scientific">Stenotrophomonas maltophilia</name>
    <name type="common">Pseudomonas maltophilia</name>
    <name type="synonym">Xanthomonas maltophilia</name>
    <dbReference type="NCBI Taxonomy" id="40324"/>
    <lineage>
        <taxon>Bacteria</taxon>
        <taxon>Pseudomonadati</taxon>
        <taxon>Pseudomonadota</taxon>
        <taxon>Gammaproteobacteria</taxon>
        <taxon>Lysobacterales</taxon>
        <taxon>Lysobacteraceae</taxon>
        <taxon>Stenotrophomonas</taxon>
        <taxon>Stenotrophomonas maltophilia group</taxon>
    </lineage>
</organism>
<evidence type="ECO:0000313" key="3">
    <source>
        <dbReference type="Proteomes" id="UP000306631"/>
    </source>
</evidence>